<keyword evidence="1" id="KW-0812">Transmembrane</keyword>
<dbReference type="AlphaFoldDB" id="A0A3S2UV33"/>
<keyword evidence="1" id="KW-0472">Membrane</keyword>
<evidence type="ECO:0000313" key="3">
    <source>
        <dbReference type="Proteomes" id="UP000282837"/>
    </source>
</evidence>
<name>A0A3S2UV33_9SPHN</name>
<dbReference type="EMBL" id="SACO01000004">
    <property type="protein sequence ID" value="RVU05811.1"/>
    <property type="molecule type" value="Genomic_DNA"/>
</dbReference>
<evidence type="ECO:0000313" key="2">
    <source>
        <dbReference type="EMBL" id="RVU05811.1"/>
    </source>
</evidence>
<dbReference type="Proteomes" id="UP000282837">
    <property type="component" value="Unassembled WGS sequence"/>
</dbReference>
<feature type="transmembrane region" description="Helical" evidence="1">
    <location>
        <begin position="156"/>
        <end position="177"/>
    </location>
</feature>
<gene>
    <name evidence="2" type="ORF">EOE18_07475</name>
</gene>
<evidence type="ECO:0008006" key="4">
    <source>
        <dbReference type="Google" id="ProtNLM"/>
    </source>
</evidence>
<dbReference type="RefSeq" id="WP_127707811.1">
    <property type="nucleotide sequence ID" value="NZ_SACO01000004.1"/>
</dbReference>
<feature type="transmembrane region" description="Helical" evidence="1">
    <location>
        <begin position="113"/>
        <end position="136"/>
    </location>
</feature>
<protein>
    <recommendedName>
        <fullName evidence="4">Biotin transporter</fullName>
    </recommendedName>
</protein>
<accession>A0A3S2UV33</accession>
<evidence type="ECO:0000256" key="1">
    <source>
        <dbReference type="SAM" id="Phobius"/>
    </source>
</evidence>
<organism evidence="2 3">
    <name type="scientific">Novosphingobium umbonatum</name>
    <dbReference type="NCBI Taxonomy" id="1908524"/>
    <lineage>
        <taxon>Bacteria</taxon>
        <taxon>Pseudomonadati</taxon>
        <taxon>Pseudomonadota</taxon>
        <taxon>Alphaproteobacteria</taxon>
        <taxon>Sphingomonadales</taxon>
        <taxon>Sphingomonadaceae</taxon>
        <taxon>Novosphingobium</taxon>
    </lineage>
</organism>
<keyword evidence="3" id="KW-1185">Reference proteome</keyword>
<dbReference type="OrthoDB" id="9787530at2"/>
<comment type="caution">
    <text evidence="2">The sequence shown here is derived from an EMBL/GenBank/DDBJ whole genome shotgun (WGS) entry which is preliminary data.</text>
</comment>
<sequence>MARAKSFDLPIFAALAVVMLITRSHSLSQFVHLPDTSLASFFVAGFYIRSRLAMPALFALGFAIDVVVIKGMGGSDFCFTPAYAMLLPAYGVMWGAGIYAARLFRAGLSSLPAIIGLFAAAVLGSEILSSGGFYFLGGRFADPSLSGFMPRIARYFPMTLASALTWGGLAALCHGVAHHVLRDQAAKDRA</sequence>
<feature type="transmembrane region" description="Helical" evidence="1">
    <location>
        <begin position="52"/>
        <end position="69"/>
    </location>
</feature>
<proteinExistence type="predicted"/>
<keyword evidence="1" id="KW-1133">Transmembrane helix</keyword>
<feature type="transmembrane region" description="Helical" evidence="1">
    <location>
        <begin position="81"/>
        <end position="101"/>
    </location>
</feature>
<reference evidence="2 3" key="1">
    <citation type="submission" date="2019-01" db="EMBL/GenBank/DDBJ databases">
        <authorList>
            <person name="Chen W.-M."/>
        </authorList>
    </citation>
    <scope>NUCLEOTIDE SEQUENCE [LARGE SCALE GENOMIC DNA]</scope>
    <source>
        <strain evidence="2 3">FSY-9</strain>
    </source>
</reference>